<evidence type="ECO:0000313" key="3">
    <source>
        <dbReference type="Proteomes" id="UP000030746"/>
    </source>
</evidence>
<dbReference type="RefSeq" id="XP_009045851.1">
    <property type="nucleotide sequence ID" value="XM_009047603.1"/>
</dbReference>
<sequence>MSTKEIELCGKKLDLHMEEGLKLCCVTSIRNITIPAGVEIIIPGRIHEEVQNSVHGGTALIEPHPHLIAKDGLIGAHSLAVVPHNSSTVPVRIMNVSTEPVTIFKSSNIGKLSMIDQIIKDKTTKQSQKQKLPGHLHDLFQRSKTKLDQNQEKLKQFMVDNESSFAKDDFELGRTNEVMHKINCGSALPIKQRQRRVPLHQKKEVEDALKKMLEQNVIEESRYTRKDSLRNHLSREHPGVLQTKIQPKLKSVVNKVDSMTSNKSKQPNKFCPRTESKAPMTISVDKRKNNPEVNSTKKPAKKLGDKKLEEELIVSSSSSDDDLGEDPQIIIDVVPTDTEGAEGSNMILDPATGKFRKMETRFKDMACQVNQIMSYTLELVFEGMGIVEENSSSL</sequence>
<evidence type="ECO:0008006" key="4">
    <source>
        <dbReference type="Google" id="ProtNLM"/>
    </source>
</evidence>
<dbReference type="CTD" id="20241766"/>
<name>V4B7C5_LOTGI</name>
<dbReference type="OrthoDB" id="6156608at2759"/>
<accession>V4B7C5</accession>
<reference evidence="2 3" key="1">
    <citation type="journal article" date="2013" name="Nature">
        <title>Insights into bilaterian evolution from three spiralian genomes.</title>
        <authorList>
            <person name="Simakov O."/>
            <person name="Marletaz F."/>
            <person name="Cho S.J."/>
            <person name="Edsinger-Gonzales E."/>
            <person name="Havlak P."/>
            <person name="Hellsten U."/>
            <person name="Kuo D.H."/>
            <person name="Larsson T."/>
            <person name="Lv J."/>
            <person name="Arendt D."/>
            <person name="Savage R."/>
            <person name="Osoegawa K."/>
            <person name="de Jong P."/>
            <person name="Grimwood J."/>
            <person name="Chapman J.A."/>
            <person name="Shapiro H."/>
            <person name="Aerts A."/>
            <person name="Otillar R.P."/>
            <person name="Terry A.Y."/>
            <person name="Boore J.L."/>
            <person name="Grigoriev I.V."/>
            <person name="Lindberg D.R."/>
            <person name="Seaver E.C."/>
            <person name="Weisblat D.A."/>
            <person name="Putnam N.H."/>
            <person name="Rokhsar D.S."/>
        </authorList>
    </citation>
    <scope>NUCLEOTIDE SEQUENCE [LARGE SCALE GENOMIC DNA]</scope>
</reference>
<keyword evidence="3" id="KW-1185">Reference proteome</keyword>
<dbReference type="OMA" id="IRHNINI"/>
<dbReference type="KEGG" id="lgi:LOTGIDRAFT_171408"/>
<organism evidence="2 3">
    <name type="scientific">Lottia gigantea</name>
    <name type="common">Giant owl limpet</name>
    <dbReference type="NCBI Taxonomy" id="225164"/>
    <lineage>
        <taxon>Eukaryota</taxon>
        <taxon>Metazoa</taxon>
        <taxon>Spiralia</taxon>
        <taxon>Lophotrochozoa</taxon>
        <taxon>Mollusca</taxon>
        <taxon>Gastropoda</taxon>
        <taxon>Patellogastropoda</taxon>
        <taxon>Lottioidea</taxon>
        <taxon>Lottiidae</taxon>
        <taxon>Lottia</taxon>
    </lineage>
</organism>
<dbReference type="AlphaFoldDB" id="V4B7C5"/>
<gene>
    <name evidence="2" type="ORF">LOTGIDRAFT_171408</name>
</gene>
<dbReference type="Gene3D" id="3.10.10.10">
    <property type="entry name" value="HIV Type 1 Reverse Transcriptase, subunit A, domain 1"/>
    <property type="match status" value="1"/>
</dbReference>
<dbReference type="STRING" id="225164.V4B7C5"/>
<dbReference type="Proteomes" id="UP000030746">
    <property type="component" value="Unassembled WGS sequence"/>
</dbReference>
<dbReference type="EMBL" id="KB200010">
    <property type="protein sequence ID" value="ESP03471.1"/>
    <property type="molecule type" value="Genomic_DNA"/>
</dbReference>
<feature type="region of interest" description="Disordered" evidence="1">
    <location>
        <begin position="280"/>
        <end position="304"/>
    </location>
</feature>
<protein>
    <recommendedName>
        <fullName evidence="4">dUTPase-like domain-containing protein</fullName>
    </recommendedName>
</protein>
<dbReference type="HOGENOM" id="CLU_700743_0_0_1"/>
<evidence type="ECO:0000256" key="1">
    <source>
        <dbReference type="SAM" id="MobiDB-lite"/>
    </source>
</evidence>
<proteinExistence type="predicted"/>
<dbReference type="GeneID" id="20241766"/>
<evidence type="ECO:0000313" key="2">
    <source>
        <dbReference type="EMBL" id="ESP03471.1"/>
    </source>
</evidence>